<evidence type="ECO:0000259" key="8">
    <source>
        <dbReference type="PROSITE" id="PS50011"/>
    </source>
</evidence>
<feature type="compositionally biased region" description="Low complexity" evidence="7">
    <location>
        <begin position="133"/>
        <end position="150"/>
    </location>
</feature>
<dbReference type="GO" id="GO:0005524">
    <property type="term" value="F:ATP binding"/>
    <property type="evidence" value="ECO:0007669"/>
    <property type="project" value="UniProtKB-KW"/>
</dbReference>
<dbReference type="GO" id="GO:0035556">
    <property type="term" value="P:intracellular signal transduction"/>
    <property type="evidence" value="ECO:0007669"/>
    <property type="project" value="TreeGrafter"/>
</dbReference>
<feature type="domain" description="Protein kinase" evidence="8">
    <location>
        <begin position="1"/>
        <end position="202"/>
    </location>
</feature>
<dbReference type="Gene3D" id="1.10.510.10">
    <property type="entry name" value="Transferase(Phosphotransferase) domain 1"/>
    <property type="match status" value="1"/>
</dbReference>
<evidence type="ECO:0000256" key="5">
    <source>
        <dbReference type="ARBA" id="ARBA00022777"/>
    </source>
</evidence>
<sequence>PYIAAEEFVSSDYLASPVDIWAAGIVYYTLVYRAIPWHRAETADARFAFYLESRRAAQHSPDQAPVGASPADAEGFGAAAAETGAPDAAAANGSSHLARSSGAGLAAPGGVDVVQATEGVRAAENRETHQEQELQQQQHHRQQQQQQQQEPPKIPVSEKRGKPNLELFLRLSQDAARVLFRMLDPDPERRWTAHDIKRDPWFANVECCYECHRNERHGHKCGRAFNELRRSFRA</sequence>
<proteinExistence type="inferred from homology"/>
<keyword evidence="6" id="KW-0067">ATP-binding</keyword>
<evidence type="ECO:0000256" key="2">
    <source>
        <dbReference type="ARBA" id="ARBA00022527"/>
    </source>
</evidence>
<gene>
    <name evidence="9" type="ORF">BJ554DRAFT_2945</name>
</gene>
<dbReference type="InterPro" id="IPR011009">
    <property type="entry name" value="Kinase-like_dom_sf"/>
</dbReference>
<keyword evidence="3" id="KW-0808">Transferase</keyword>
<dbReference type="GO" id="GO:0004674">
    <property type="term" value="F:protein serine/threonine kinase activity"/>
    <property type="evidence" value="ECO:0007669"/>
    <property type="project" value="UniProtKB-KW"/>
</dbReference>
<evidence type="ECO:0000256" key="1">
    <source>
        <dbReference type="ARBA" id="ARBA00010791"/>
    </source>
</evidence>
<evidence type="ECO:0000313" key="10">
    <source>
        <dbReference type="Proteomes" id="UP000673691"/>
    </source>
</evidence>
<comment type="similarity">
    <text evidence="1">Belongs to the protein kinase superfamily. CAMK Ser/Thr protein kinase family. NIM1 subfamily.</text>
</comment>
<reference evidence="9 10" key="1">
    <citation type="journal article" name="Sci. Rep.">
        <title>Genome-scale phylogenetic analyses confirm Olpidium as the closest living zoosporic fungus to the non-flagellated, terrestrial fungi.</title>
        <authorList>
            <person name="Chang Y."/>
            <person name="Rochon D."/>
            <person name="Sekimoto S."/>
            <person name="Wang Y."/>
            <person name="Chovatia M."/>
            <person name="Sandor L."/>
            <person name="Salamov A."/>
            <person name="Grigoriev I.V."/>
            <person name="Stajich J.E."/>
            <person name="Spatafora J.W."/>
        </authorList>
    </citation>
    <scope>NUCLEOTIDE SEQUENCE [LARGE SCALE GENOMIC DNA]</scope>
    <source>
        <strain evidence="9">S191</strain>
    </source>
</reference>
<dbReference type="OrthoDB" id="6513151at2759"/>
<evidence type="ECO:0000313" key="9">
    <source>
        <dbReference type="EMBL" id="KAG5462901.1"/>
    </source>
</evidence>
<evidence type="ECO:0000256" key="6">
    <source>
        <dbReference type="ARBA" id="ARBA00022840"/>
    </source>
</evidence>
<organism evidence="9 10">
    <name type="scientific">Olpidium bornovanus</name>
    <dbReference type="NCBI Taxonomy" id="278681"/>
    <lineage>
        <taxon>Eukaryota</taxon>
        <taxon>Fungi</taxon>
        <taxon>Fungi incertae sedis</taxon>
        <taxon>Olpidiomycota</taxon>
        <taxon>Olpidiomycotina</taxon>
        <taxon>Olpidiomycetes</taxon>
        <taxon>Olpidiales</taxon>
        <taxon>Olpidiaceae</taxon>
        <taxon>Olpidium</taxon>
    </lineage>
</organism>
<evidence type="ECO:0000256" key="3">
    <source>
        <dbReference type="ARBA" id="ARBA00022679"/>
    </source>
</evidence>
<comment type="caution">
    <text evidence="9">The sequence shown here is derived from an EMBL/GenBank/DDBJ whole genome shotgun (WGS) entry which is preliminary data.</text>
</comment>
<dbReference type="Proteomes" id="UP000673691">
    <property type="component" value="Unassembled WGS sequence"/>
</dbReference>
<dbReference type="PANTHER" id="PTHR24346">
    <property type="entry name" value="MAP/MICROTUBULE AFFINITY-REGULATING KINASE"/>
    <property type="match status" value="1"/>
</dbReference>
<dbReference type="EMBL" id="JAEFCI010001446">
    <property type="protein sequence ID" value="KAG5462901.1"/>
    <property type="molecule type" value="Genomic_DNA"/>
</dbReference>
<keyword evidence="5" id="KW-0418">Kinase</keyword>
<accession>A0A8H8A0X0</accession>
<dbReference type="AlphaFoldDB" id="A0A8H8A0X0"/>
<keyword evidence="10" id="KW-1185">Reference proteome</keyword>
<keyword evidence="2" id="KW-0723">Serine/threonine-protein kinase</keyword>
<evidence type="ECO:0000256" key="7">
    <source>
        <dbReference type="SAM" id="MobiDB-lite"/>
    </source>
</evidence>
<dbReference type="GO" id="GO:0005737">
    <property type="term" value="C:cytoplasm"/>
    <property type="evidence" value="ECO:0007669"/>
    <property type="project" value="TreeGrafter"/>
</dbReference>
<keyword evidence="4" id="KW-0547">Nucleotide-binding</keyword>
<feature type="non-terminal residue" evidence="9">
    <location>
        <position position="1"/>
    </location>
</feature>
<feature type="region of interest" description="Disordered" evidence="7">
    <location>
        <begin position="87"/>
        <end position="106"/>
    </location>
</feature>
<dbReference type="SUPFAM" id="SSF56112">
    <property type="entry name" value="Protein kinase-like (PK-like)"/>
    <property type="match status" value="1"/>
</dbReference>
<dbReference type="InterPro" id="IPR000719">
    <property type="entry name" value="Prot_kinase_dom"/>
</dbReference>
<name>A0A8H8A0X0_9FUNG</name>
<feature type="region of interest" description="Disordered" evidence="7">
    <location>
        <begin position="124"/>
        <end position="159"/>
    </location>
</feature>
<protein>
    <recommendedName>
        <fullName evidence="8">Protein kinase domain-containing protein</fullName>
    </recommendedName>
</protein>
<evidence type="ECO:0000256" key="4">
    <source>
        <dbReference type="ARBA" id="ARBA00022741"/>
    </source>
</evidence>
<dbReference type="PANTHER" id="PTHR24346:SF82">
    <property type="entry name" value="KP78A-RELATED"/>
    <property type="match status" value="1"/>
</dbReference>
<dbReference type="PROSITE" id="PS50011">
    <property type="entry name" value="PROTEIN_KINASE_DOM"/>
    <property type="match status" value="1"/>
</dbReference>